<dbReference type="SUPFAM" id="SSF53271">
    <property type="entry name" value="PRTase-like"/>
    <property type="match status" value="1"/>
</dbReference>
<evidence type="ECO:0000256" key="2">
    <source>
        <dbReference type="SAM" id="SignalP"/>
    </source>
</evidence>
<dbReference type="Gene3D" id="3.40.50.2020">
    <property type="match status" value="1"/>
</dbReference>
<protein>
    <submittedName>
        <fullName evidence="4">ComF family protein</fullName>
    </submittedName>
</protein>
<evidence type="ECO:0000256" key="1">
    <source>
        <dbReference type="ARBA" id="ARBA00008007"/>
    </source>
</evidence>
<comment type="caution">
    <text evidence="4">The sequence shown here is derived from an EMBL/GenBank/DDBJ whole genome shotgun (WGS) entry which is preliminary data.</text>
</comment>
<feature type="domain" description="Phosphoribosyltransferase" evidence="3">
    <location>
        <begin position="164"/>
        <end position="221"/>
    </location>
</feature>
<dbReference type="InterPro" id="IPR029057">
    <property type="entry name" value="PRTase-like"/>
</dbReference>
<comment type="similarity">
    <text evidence="1">Belongs to the ComF/GntX family.</text>
</comment>
<accession>A0A542YKJ7</accession>
<evidence type="ECO:0000259" key="3">
    <source>
        <dbReference type="Pfam" id="PF00156"/>
    </source>
</evidence>
<sequence length="235" mass="24347">MPAPLFALPAPFSAMLAGAALDAAAVLLPVDCAGCGEPDRGLCRDCRVALLPAPRGSLVGGSLPVTAALSYEGVVRRSILALKEQGRTDVARVLGGGLGEAVRAAALGTGVVELCPMPTSDDSWRRRGYDPVGLLLRSSGLPRAGRMLRHARHHRHQKALGRQERAENLAGSLAARHALDGRRVLLVDDVVTTGATLLEAARAVRAAGGQVVGAAVLAATPLYLPTHKGFVANTR</sequence>
<dbReference type="Proteomes" id="UP000317998">
    <property type="component" value="Unassembled WGS sequence"/>
</dbReference>
<evidence type="ECO:0000313" key="4">
    <source>
        <dbReference type="EMBL" id="TQL48592.1"/>
    </source>
</evidence>
<dbReference type="AlphaFoldDB" id="A0A542YKJ7"/>
<feature type="chain" id="PRO_5022171889" evidence="2">
    <location>
        <begin position="20"/>
        <end position="235"/>
    </location>
</feature>
<name>A0A542YKJ7_9MICO</name>
<dbReference type="RefSeq" id="WP_246081401.1">
    <property type="nucleotide sequence ID" value="NZ_VFOM01000001.1"/>
</dbReference>
<evidence type="ECO:0000313" key="5">
    <source>
        <dbReference type="Proteomes" id="UP000317998"/>
    </source>
</evidence>
<keyword evidence="5" id="KW-1185">Reference proteome</keyword>
<dbReference type="InterPro" id="IPR051910">
    <property type="entry name" value="ComF/GntX_DNA_util-trans"/>
</dbReference>
<feature type="signal peptide" evidence="2">
    <location>
        <begin position="1"/>
        <end position="19"/>
    </location>
</feature>
<keyword evidence="2" id="KW-0732">Signal</keyword>
<dbReference type="PANTHER" id="PTHR47505">
    <property type="entry name" value="DNA UTILIZATION PROTEIN YHGH"/>
    <property type="match status" value="1"/>
</dbReference>
<dbReference type="PANTHER" id="PTHR47505:SF1">
    <property type="entry name" value="DNA UTILIZATION PROTEIN YHGH"/>
    <property type="match status" value="1"/>
</dbReference>
<dbReference type="Pfam" id="PF00156">
    <property type="entry name" value="Pribosyltran"/>
    <property type="match status" value="1"/>
</dbReference>
<dbReference type="EMBL" id="VFOM01000001">
    <property type="protein sequence ID" value="TQL48592.1"/>
    <property type="molecule type" value="Genomic_DNA"/>
</dbReference>
<dbReference type="InterPro" id="IPR000836">
    <property type="entry name" value="PRTase_dom"/>
</dbReference>
<dbReference type="CDD" id="cd06223">
    <property type="entry name" value="PRTases_typeI"/>
    <property type="match status" value="1"/>
</dbReference>
<proteinExistence type="inferred from homology"/>
<gene>
    <name evidence="4" type="ORF">FB562_1689</name>
</gene>
<organism evidence="4 5">
    <name type="scientific">Homoserinimonas aerilata</name>
    <dbReference type="NCBI Taxonomy" id="1162970"/>
    <lineage>
        <taxon>Bacteria</taxon>
        <taxon>Bacillati</taxon>
        <taxon>Actinomycetota</taxon>
        <taxon>Actinomycetes</taxon>
        <taxon>Micrococcales</taxon>
        <taxon>Microbacteriaceae</taxon>
        <taxon>Homoserinimonas</taxon>
    </lineage>
</organism>
<reference evidence="4 5" key="1">
    <citation type="submission" date="2019-06" db="EMBL/GenBank/DDBJ databases">
        <title>Sequencing the genomes of 1000 actinobacteria strains.</title>
        <authorList>
            <person name="Klenk H.-P."/>
        </authorList>
    </citation>
    <scope>NUCLEOTIDE SEQUENCE [LARGE SCALE GENOMIC DNA]</scope>
    <source>
        <strain evidence="4 5">DSM 26477</strain>
    </source>
</reference>